<evidence type="ECO:0000256" key="3">
    <source>
        <dbReference type="ARBA" id="ARBA00022989"/>
    </source>
</evidence>
<evidence type="ECO:0000256" key="5">
    <source>
        <dbReference type="ARBA" id="ARBA00023170"/>
    </source>
</evidence>
<feature type="transmembrane region" description="Helical" evidence="8">
    <location>
        <begin position="969"/>
        <end position="993"/>
    </location>
</feature>
<dbReference type="Pfam" id="PF01094">
    <property type="entry name" value="ANF_receptor"/>
    <property type="match status" value="1"/>
</dbReference>
<dbReference type="GO" id="GO:0016020">
    <property type="term" value="C:membrane"/>
    <property type="evidence" value="ECO:0007669"/>
    <property type="project" value="UniProtKB-SubCell"/>
</dbReference>
<evidence type="ECO:0000256" key="1">
    <source>
        <dbReference type="ARBA" id="ARBA00004141"/>
    </source>
</evidence>
<dbReference type="Proteomes" id="UP001162131">
    <property type="component" value="Unassembled WGS sequence"/>
</dbReference>
<sequence>MLAFIVLLLNLVKGELNMIVLFSSSTPSSLSTYFLSNLDSSLGNSDFFFDISFYTITQSSALESYILQDLTMMVDATYDMLLHHKIDYFSNSSKILCLQIDENFKISGNWMYSVHSSLSNQILTAQAATTYFSWTRLAVISSDDVQSIQLEDSFYISNKELIDMRMAISSSLTQADVDNMIGKQIKPNGISMFVSFSKGTTNTLVLNSLQSKKVYKKGSGVLLSGRGMLGATIPDGCLIYAEKGLESATSTEMYEVLAIQQFTNLIKQLKSTALVVSAYEIKTAFDTISLEQYRYPIYTLINIYNQARVARGSIKNGKLSFTDTGIIFPGNTTVYPINSKASVSFGMAYGINEPGSTSTNPYVISSRGGAVYGIVRANQDPTLLPNFNISFIPTNCGNQLYVHDITKACYTPYVDKLGIAYLGTQYTASSQGIITVFRELGIKIPYLTDQASGYILSNKTQYPEFMRILAPTTYNAKIMVNIMNIFGWKKVAVAYSNDSSTNYYNYLSFKSECDTLGITIINDEESRAFPAYYSQDMYANYSAKFQKIKDTRARIIIPIFNTVSMWPWYEGLYDIGFRAGDIMSISMNYAGGMNLLTDSTLTEERRLKREVIMLGIITTANQEYVGTYGLQIKNELKSYYNGADPSYKCLAFDACMLILNGLKYAVDKGDDYEDPAIMNKAMRLAYFTGCSGVVSVDSASNNRNGLAISIFNIQINNTGVYKNGMPPFIEPQIGLYNPTSSTAMEISGTIIYPGNTTKTPSDTRPKPDCPFEDSEKRTSHSGQGLLFAICFTLCVVTLAITAFIWNKWWKKSVPALKESREITFGDYMTMGFVIIEFFQYLAMGPRFQGNVIIDVLSQSLSVNMDDLIDFKNTAFWIALYVVYGLCGGWFIMGFIIIFRIDIRLENVFFFRWLGIFSEHLMPVIGNVCFLPIIAMLMNVFQCTEGTSNKLTDSFLDKDCHQYCWQGDHIAFAIFAIIAFFLYLPFAVFCRPLWQEMQVAINIKANPLYLMIKSVFQMSAVVLNKTVKPTEPHAHGYIYFGTLIAFAVFLYWKKPYNYGRINLWQIIAIMGAAWSIFWTSVYNSATESTFVPWLVLQLSGWAIFLLSGVILQKKYCPSYLFRPKPISLAVLVKFAFGKTISSAEIEKKTPNFVNKKYKMEPLSKFDDTTTPQAPSVMIGGKKVHVSMDDSESVLNDRTFIRTELDTTKNY</sequence>
<evidence type="ECO:0000259" key="9">
    <source>
        <dbReference type="Pfam" id="PF01094"/>
    </source>
</evidence>
<feature type="transmembrane region" description="Helical" evidence="8">
    <location>
        <begin position="1089"/>
        <end position="1110"/>
    </location>
</feature>
<dbReference type="InterPro" id="IPR001828">
    <property type="entry name" value="ANF_lig-bd_rcpt"/>
</dbReference>
<reference evidence="10" key="1">
    <citation type="submission" date="2021-09" db="EMBL/GenBank/DDBJ databases">
        <authorList>
            <consortium name="AG Swart"/>
            <person name="Singh M."/>
            <person name="Singh A."/>
            <person name="Seah K."/>
            <person name="Emmerich C."/>
        </authorList>
    </citation>
    <scope>NUCLEOTIDE SEQUENCE</scope>
    <source>
        <strain evidence="10">ATCC30299</strain>
    </source>
</reference>
<feature type="transmembrane region" description="Helical" evidence="8">
    <location>
        <begin position="784"/>
        <end position="804"/>
    </location>
</feature>
<feature type="region of interest" description="Disordered" evidence="7">
    <location>
        <begin position="752"/>
        <end position="776"/>
    </location>
</feature>
<proteinExistence type="predicted"/>
<protein>
    <recommendedName>
        <fullName evidence="9">Receptor ligand binding region domain-containing protein</fullName>
    </recommendedName>
</protein>
<feature type="transmembrane region" description="Helical" evidence="8">
    <location>
        <begin position="919"/>
        <end position="940"/>
    </location>
</feature>
<organism evidence="10 11">
    <name type="scientific">Blepharisma stoltei</name>
    <dbReference type="NCBI Taxonomy" id="1481888"/>
    <lineage>
        <taxon>Eukaryota</taxon>
        <taxon>Sar</taxon>
        <taxon>Alveolata</taxon>
        <taxon>Ciliophora</taxon>
        <taxon>Postciliodesmatophora</taxon>
        <taxon>Heterotrichea</taxon>
        <taxon>Heterotrichida</taxon>
        <taxon>Blepharismidae</taxon>
        <taxon>Blepharisma</taxon>
    </lineage>
</organism>
<gene>
    <name evidence="10" type="ORF">BSTOLATCC_MIC63900</name>
</gene>
<feature type="domain" description="Receptor ligand binding region" evidence="9">
    <location>
        <begin position="376"/>
        <end position="714"/>
    </location>
</feature>
<dbReference type="SUPFAM" id="SSF53822">
    <property type="entry name" value="Periplasmic binding protein-like I"/>
    <property type="match status" value="1"/>
</dbReference>
<evidence type="ECO:0000256" key="7">
    <source>
        <dbReference type="SAM" id="MobiDB-lite"/>
    </source>
</evidence>
<evidence type="ECO:0000256" key="6">
    <source>
        <dbReference type="ARBA" id="ARBA00023180"/>
    </source>
</evidence>
<accession>A0AAU9KDV6</accession>
<evidence type="ECO:0000256" key="2">
    <source>
        <dbReference type="ARBA" id="ARBA00022692"/>
    </source>
</evidence>
<dbReference type="EMBL" id="CAJZBQ010000062">
    <property type="protein sequence ID" value="CAG9335427.1"/>
    <property type="molecule type" value="Genomic_DNA"/>
</dbReference>
<keyword evidence="2 8" id="KW-0812">Transmembrane</keyword>
<dbReference type="Gene3D" id="3.40.50.2300">
    <property type="match status" value="2"/>
</dbReference>
<dbReference type="InterPro" id="IPR050726">
    <property type="entry name" value="mGluR"/>
</dbReference>
<feature type="transmembrane region" description="Helical" evidence="8">
    <location>
        <begin position="1060"/>
        <end position="1077"/>
    </location>
</feature>
<dbReference type="PANTHER" id="PTHR24060">
    <property type="entry name" value="METABOTROPIC GLUTAMATE RECEPTOR"/>
    <property type="match status" value="1"/>
</dbReference>
<keyword evidence="3 8" id="KW-1133">Transmembrane helix</keyword>
<dbReference type="InterPro" id="IPR028082">
    <property type="entry name" value="Peripla_BP_I"/>
</dbReference>
<evidence type="ECO:0000256" key="4">
    <source>
        <dbReference type="ARBA" id="ARBA00023136"/>
    </source>
</evidence>
<evidence type="ECO:0000256" key="8">
    <source>
        <dbReference type="SAM" id="Phobius"/>
    </source>
</evidence>
<feature type="transmembrane region" description="Helical" evidence="8">
    <location>
        <begin position="1035"/>
        <end position="1051"/>
    </location>
</feature>
<comment type="caution">
    <text evidence="10">The sequence shown here is derived from an EMBL/GenBank/DDBJ whole genome shotgun (WGS) entry which is preliminary data.</text>
</comment>
<feature type="transmembrane region" description="Helical" evidence="8">
    <location>
        <begin position="874"/>
        <end position="898"/>
    </location>
</feature>
<dbReference type="PRINTS" id="PR00248">
    <property type="entry name" value="GPCRMGR"/>
</dbReference>
<comment type="subcellular location">
    <subcellularLocation>
        <location evidence="1">Membrane</location>
        <topology evidence="1">Multi-pass membrane protein</topology>
    </subcellularLocation>
</comment>
<dbReference type="GO" id="GO:0004930">
    <property type="term" value="F:G protein-coupled receptor activity"/>
    <property type="evidence" value="ECO:0007669"/>
    <property type="project" value="InterPro"/>
</dbReference>
<keyword evidence="5" id="KW-0675">Receptor</keyword>
<keyword evidence="11" id="KW-1185">Reference proteome</keyword>
<feature type="compositionally biased region" description="Basic and acidic residues" evidence="7">
    <location>
        <begin position="761"/>
        <end position="776"/>
    </location>
</feature>
<keyword evidence="4 8" id="KW-0472">Membrane</keyword>
<evidence type="ECO:0000313" key="10">
    <source>
        <dbReference type="EMBL" id="CAG9335427.1"/>
    </source>
</evidence>
<name>A0AAU9KDV6_9CILI</name>
<evidence type="ECO:0000313" key="11">
    <source>
        <dbReference type="Proteomes" id="UP001162131"/>
    </source>
</evidence>
<dbReference type="InterPro" id="IPR000337">
    <property type="entry name" value="GPCR_3"/>
</dbReference>
<keyword evidence="6" id="KW-0325">Glycoprotein</keyword>
<dbReference type="AlphaFoldDB" id="A0AAU9KDV6"/>